<feature type="repeat" description="TPR" evidence="1">
    <location>
        <begin position="199"/>
        <end position="232"/>
    </location>
</feature>
<evidence type="ECO:0000313" key="2">
    <source>
        <dbReference type="EMBL" id="KAA9039416.1"/>
    </source>
</evidence>
<keyword evidence="1" id="KW-0802">TPR repeat</keyword>
<reference evidence="2 3" key="1">
    <citation type="submission" date="2019-09" db="EMBL/GenBank/DDBJ databases">
        <title>Draft genome sequence of Ginsengibacter sp. BR5-29.</title>
        <authorList>
            <person name="Im W.-T."/>
        </authorList>
    </citation>
    <scope>NUCLEOTIDE SEQUENCE [LARGE SCALE GENOMIC DNA]</scope>
    <source>
        <strain evidence="2 3">BR5-29</strain>
    </source>
</reference>
<dbReference type="RefSeq" id="WP_150414827.1">
    <property type="nucleotide sequence ID" value="NZ_VYQF01000002.1"/>
</dbReference>
<dbReference type="SUPFAM" id="SSF81901">
    <property type="entry name" value="HCP-like"/>
    <property type="match status" value="1"/>
</dbReference>
<dbReference type="Pfam" id="PF13432">
    <property type="entry name" value="TPR_16"/>
    <property type="match status" value="2"/>
</dbReference>
<comment type="caution">
    <text evidence="2">The sequence shown here is derived from an EMBL/GenBank/DDBJ whole genome shotgun (WGS) entry which is preliminary data.</text>
</comment>
<dbReference type="Gene3D" id="1.25.40.10">
    <property type="entry name" value="Tetratricopeptide repeat domain"/>
    <property type="match status" value="2"/>
</dbReference>
<keyword evidence="3" id="KW-1185">Reference proteome</keyword>
<dbReference type="PROSITE" id="PS50005">
    <property type="entry name" value="TPR"/>
    <property type="match status" value="1"/>
</dbReference>
<dbReference type="EMBL" id="VYQF01000002">
    <property type="protein sequence ID" value="KAA9039416.1"/>
    <property type="molecule type" value="Genomic_DNA"/>
</dbReference>
<proteinExistence type="predicted"/>
<accession>A0A5J5IHH4</accession>
<evidence type="ECO:0000313" key="3">
    <source>
        <dbReference type="Proteomes" id="UP000326903"/>
    </source>
</evidence>
<dbReference type="InterPro" id="IPR019734">
    <property type="entry name" value="TPR_rpt"/>
</dbReference>
<gene>
    <name evidence="2" type="ORF">FW778_11375</name>
</gene>
<evidence type="ECO:0000256" key="1">
    <source>
        <dbReference type="PROSITE-ProRule" id="PRU00339"/>
    </source>
</evidence>
<protein>
    <submittedName>
        <fullName evidence="2">Tetratricopeptide repeat protein</fullName>
    </submittedName>
</protein>
<dbReference type="Proteomes" id="UP000326903">
    <property type="component" value="Unassembled WGS sequence"/>
</dbReference>
<sequence length="283" mass="31726">MIKRIILASAGLAFLLVLFLFGKTTTTKPNLPQPEQTLPVFDISAFIAKEKQQLTPTQLIHISKIENSISRGDVKNQSQNQLYQLADFWKDSVKLFPPYAYYLSEAAKLDNSEKNLTFAARLILENMRREDSVALKSWEAETAASLFERALKLDPENADLKVGLGSCYVYGQGMIGDPQQTMRGIQQLLEVVHKDSNNMQAQMVLGIGAVISRQFDKAVERLNKVVAFDPNNLEAVSWLADAYAGEGDKKNAVKWYEQSKRLVNNPAFSREVDERIKALNTGP</sequence>
<dbReference type="AlphaFoldDB" id="A0A5J5IHH4"/>
<organism evidence="2 3">
    <name type="scientific">Ginsengibacter hankyongi</name>
    <dbReference type="NCBI Taxonomy" id="2607284"/>
    <lineage>
        <taxon>Bacteria</taxon>
        <taxon>Pseudomonadati</taxon>
        <taxon>Bacteroidota</taxon>
        <taxon>Chitinophagia</taxon>
        <taxon>Chitinophagales</taxon>
        <taxon>Chitinophagaceae</taxon>
        <taxon>Ginsengibacter</taxon>
    </lineage>
</organism>
<name>A0A5J5IHH4_9BACT</name>
<dbReference type="InterPro" id="IPR011990">
    <property type="entry name" value="TPR-like_helical_dom_sf"/>
</dbReference>